<evidence type="ECO:0000313" key="3">
    <source>
        <dbReference type="EMBL" id="KAK6116789.1"/>
    </source>
</evidence>
<evidence type="ECO:0000313" key="4">
    <source>
        <dbReference type="Proteomes" id="UP001318860"/>
    </source>
</evidence>
<keyword evidence="1" id="KW-0677">Repeat</keyword>
<protein>
    <recommendedName>
        <fullName evidence="5">Pentatricopeptide repeat-containing protein</fullName>
    </recommendedName>
</protein>
<dbReference type="PROSITE" id="PS51375">
    <property type="entry name" value="PPR"/>
    <property type="match status" value="5"/>
</dbReference>
<dbReference type="Pfam" id="PF13041">
    <property type="entry name" value="PPR_2"/>
    <property type="match status" value="1"/>
</dbReference>
<feature type="repeat" description="PPR" evidence="2">
    <location>
        <begin position="455"/>
        <end position="489"/>
    </location>
</feature>
<comment type="caution">
    <text evidence="3">The sequence shown here is derived from an EMBL/GenBank/DDBJ whole genome shotgun (WGS) entry which is preliminary data.</text>
</comment>
<gene>
    <name evidence="3" type="ORF">DH2020_049522</name>
</gene>
<proteinExistence type="predicted"/>
<feature type="repeat" description="PPR" evidence="2">
    <location>
        <begin position="679"/>
        <end position="713"/>
    </location>
</feature>
<evidence type="ECO:0008006" key="5">
    <source>
        <dbReference type="Google" id="ProtNLM"/>
    </source>
</evidence>
<dbReference type="Proteomes" id="UP001318860">
    <property type="component" value="Unassembled WGS sequence"/>
</dbReference>
<dbReference type="PANTHER" id="PTHR47859:SF1">
    <property type="entry name" value="PENTATRICOPEPTIDE REPEAT-CONTAINING PROTEIN"/>
    <property type="match status" value="1"/>
</dbReference>
<accession>A0ABR0U375</accession>
<feature type="repeat" description="PPR" evidence="2">
    <location>
        <begin position="644"/>
        <end position="678"/>
    </location>
</feature>
<feature type="repeat" description="PPR" evidence="2">
    <location>
        <begin position="749"/>
        <end position="783"/>
    </location>
</feature>
<dbReference type="InterPro" id="IPR011990">
    <property type="entry name" value="TPR-like_helical_dom_sf"/>
</dbReference>
<dbReference type="EMBL" id="JABTTQ020003483">
    <property type="protein sequence ID" value="KAK6116789.1"/>
    <property type="molecule type" value="Genomic_DNA"/>
</dbReference>
<dbReference type="PANTHER" id="PTHR47859">
    <property type="entry name" value="PENTATRICOPEPTIDE REPEAT-CONTAINING PROTEIN"/>
    <property type="match status" value="1"/>
</dbReference>
<sequence length="895" mass="101676">MDFVMDLPRTKGGHDVIWVVVDRLIKSAHFLTMKKTDSLRKLAQIYIREIIRLHRVPVDIVSDRDPRFVFRFWKCLHEKLGEDRRSGGGEISSGDNDEADFPPEMHDKFVSGMEIIRYHYWPREPIARSVQEQIVNALHLGERSRASHLLSELGSGGQALQAGDFISILQYCARTPDPLFVMETWKHMEEKDIDLSGKCYLLTIQSLCKGGYLKEAFKILSIQRENSDIYPTLPVYNNLLEACVETNSLNHASECLNLMEQQGVGKNAITYNLLLKLAVLQQDLPVVRDIWKEYINCHSPSIITVRKFIRSFTRLRDLESASVALQQMIAVAFQQKDSITKTAEGRLFDSRLDIPIPFRDDLARNRYGENSYTSISSSSEYYKERDSNEGVNFGMEAKEVRADGLSLSKQPFAGPVMKLLRWSFGDIIHTCANSKNVLLAEQLMLQMQNLGLEPSCGTYDGFIRALVAVKGLDDAMEVLKVMQQKNMKPYDSTLAAISVSCSRGLELDLAETFLAQISKCHLTYPFNAFLEACDTLDQPERAVGALAKMKYLNLLPDIRTYELLFSLFGNVNAPYEEGNMLSQIDAAKRITAIEMDMTRHGIQHSHISMQNLLKALGMEGMTKEMIQYLRVAENQFLHRSIHLGIHIYNTVLHSLVEAKESLMAVEIFKRMISCGLPPDAATYNIMIDCCSNIKCYRSACALISMMIRDGFYPHAVTYTALIKILLNFEDFDEALKLLDQASSEGIQPDLVLYNTILQAASQKGRIDVIELIVEQMHREKIQPDPSTCSHVFNAYVDNGPDSTAMEALQVLSMRMISEHDSILEEKRLEYENLIFDEDVETESQIIEIFKDSAYIAVALLYLRWCATLLFPISWLPNQSPWAKRLSSNYASRLRG</sequence>
<dbReference type="InterPro" id="IPR012337">
    <property type="entry name" value="RNaseH-like_sf"/>
</dbReference>
<dbReference type="Gene3D" id="1.25.40.10">
    <property type="entry name" value="Tetratricopeptide repeat domain"/>
    <property type="match status" value="4"/>
</dbReference>
<reference evidence="3 4" key="1">
    <citation type="journal article" date="2021" name="Comput. Struct. Biotechnol. J.">
        <title>De novo genome assembly of the potent medicinal plant Rehmannia glutinosa using nanopore technology.</title>
        <authorList>
            <person name="Ma L."/>
            <person name="Dong C."/>
            <person name="Song C."/>
            <person name="Wang X."/>
            <person name="Zheng X."/>
            <person name="Niu Y."/>
            <person name="Chen S."/>
            <person name="Feng W."/>
        </authorList>
    </citation>
    <scope>NUCLEOTIDE SEQUENCE [LARGE SCALE GENOMIC DNA]</scope>
    <source>
        <strain evidence="3">DH-2019</strain>
    </source>
</reference>
<dbReference type="SUPFAM" id="SSF53098">
    <property type="entry name" value="Ribonuclease H-like"/>
    <property type="match status" value="1"/>
</dbReference>
<organism evidence="3 4">
    <name type="scientific">Rehmannia glutinosa</name>
    <name type="common">Chinese foxglove</name>
    <dbReference type="NCBI Taxonomy" id="99300"/>
    <lineage>
        <taxon>Eukaryota</taxon>
        <taxon>Viridiplantae</taxon>
        <taxon>Streptophyta</taxon>
        <taxon>Embryophyta</taxon>
        <taxon>Tracheophyta</taxon>
        <taxon>Spermatophyta</taxon>
        <taxon>Magnoliopsida</taxon>
        <taxon>eudicotyledons</taxon>
        <taxon>Gunneridae</taxon>
        <taxon>Pentapetalae</taxon>
        <taxon>asterids</taxon>
        <taxon>lamiids</taxon>
        <taxon>Lamiales</taxon>
        <taxon>Orobanchaceae</taxon>
        <taxon>Rehmannieae</taxon>
        <taxon>Rehmannia</taxon>
    </lineage>
</organism>
<evidence type="ECO:0000256" key="2">
    <source>
        <dbReference type="PROSITE-ProRule" id="PRU00708"/>
    </source>
</evidence>
<dbReference type="NCBIfam" id="TIGR00756">
    <property type="entry name" value="PPR"/>
    <property type="match status" value="4"/>
</dbReference>
<dbReference type="InterPro" id="IPR002885">
    <property type="entry name" value="PPR_rpt"/>
</dbReference>
<keyword evidence="4" id="KW-1185">Reference proteome</keyword>
<feature type="repeat" description="PPR" evidence="2">
    <location>
        <begin position="714"/>
        <end position="748"/>
    </location>
</feature>
<dbReference type="Gene3D" id="3.30.420.10">
    <property type="entry name" value="Ribonuclease H-like superfamily/Ribonuclease H"/>
    <property type="match status" value="1"/>
</dbReference>
<dbReference type="InterPro" id="IPR036397">
    <property type="entry name" value="RNaseH_sf"/>
</dbReference>
<name>A0ABR0U375_REHGL</name>
<evidence type="ECO:0000256" key="1">
    <source>
        <dbReference type="ARBA" id="ARBA00022737"/>
    </source>
</evidence>
<dbReference type="Pfam" id="PF13812">
    <property type="entry name" value="PPR_3"/>
    <property type="match status" value="3"/>
</dbReference>